<accession>A0ABR1FD84</accession>
<dbReference type="GeneID" id="90037139"/>
<proteinExistence type="predicted"/>
<feature type="compositionally biased region" description="Polar residues" evidence="1">
    <location>
        <begin position="1"/>
        <end position="10"/>
    </location>
</feature>
<name>A0ABR1FD84_9ASCO</name>
<evidence type="ECO:0000313" key="2">
    <source>
        <dbReference type="EMBL" id="KAK7207815.1"/>
    </source>
</evidence>
<feature type="region of interest" description="Disordered" evidence="1">
    <location>
        <begin position="1"/>
        <end position="98"/>
    </location>
</feature>
<comment type="caution">
    <text evidence="2">The sequence shown here is derived from an EMBL/GenBank/DDBJ whole genome shotgun (WGS) entry which is preliminary data.</text>
</comment>
<reference evidence="2 3" key="1">
    <citation type="submission" date="2024-03" db="EMBL/GenBank/DDBJ databases">
        <title>Genome-scale model development and genomic sequencing of the oleaginous clade Lipomyces.</title>
        <authorList>
            <consortium name="Lawrence Berkeley National Laboratory"/>
            <person name="Czajka J.J."/>
            <person name="Han Y."/>
            <person name="Kim J."/>
            <person name="Mondo S.J."/>
            <person name="Hofstad B.A."/>
            <person name="Robles A."/>
            <person name="Haridas S."/>
            <person name="Riley R."/>
            <person name="LaButti K."/>
            <person name="Pangilinan J."/>
            <person name="Andreopoulos W."/>
            <person name="Lipzen A."/>
            <person name="Yan J."/>
            <person name="Wang M."/>
            <person name="Ng V."/>
            <person name="Grigoriev I.V."/>
            <person name="Spatafora J.W."/>
            <person name="Magnuson J.K."/>
            <person name="Baker S.E."/>
            <person name="Pomraning K.R."/>
        </authorList>
    </citation>
    <scope>NUCLEOTIDE SEQUENCE [LARGE SCALE GENOMIC DNA]</scope>
    <source>
        <strain evidence="2 3">Phaff 52-87</strain>
    </source>
</reference>
<dbReference type="RefSeq" id="XP_064770848.1">
    <property type="nucleotide sequence ID" value="XM_064911627.1"/>
</dbReference>
<dbReference type="EMBL" id="JBBJBU010000001">
    <property type="protein sequence ID" value="KAK7207815.1"/>
    <property type="molecule type" value="Genomic_DNA"/>
</dbReference>
<gene>
    <name evidence="2" type="ORF">BZA70DRAFT_272273</name>
</gene>
<protein>
    <recommendedName>
        <fullName evidence="4">Hyaluronan/mRNA-binding protein domain-containing protein</fullName>
    </recommendedName>
</protein>
<feature type="compositionally biased region" description="Acidic residues" evidence="1">
    <location>
        <begin position="89"/>
        <end position="98"/>
    </location>
</feature>
<sequence>MTRTIRSNSLPHEDAALPRLFGKSTPGYSSPYKTKKNGAGKGNWGREGDELADVEDEYNFQPSIQRRRSNSNGGNGSFKKPSFERDPIFDEAVDEIED</sequence>
<evidence type="ECO:0000256" key="1">
    <source>
        <dbReference type="SAM" id="MobiDB-lite"/>
    </source>
</evidence>
<evidence type="ECO:0008006" key="4">
    <source>
        <dbReference type="Google" id="ProtNLM"/>
    </source>
</evidence>
<evidence type="ECO:0000313" key="3">
    <source>
        <dbReference type="Proteomes" id="UP001498771"/>
    </source>
</evidence>
<keyword evidence="3" id="KW-1185">Reference proteome</keyword>
<dbReference type="Proteomes" id="UP001498771">
    <property type="component" value="Unassembled WGS sequence"/>
</dbReference>
<organism evidence="2 3">
    <name type="scientific">Myxozyma melibiosi</name>
    <dbReference type="NCBI Taxonomy" id="54550"/>
    <lineage>
        <taxon>Eukaryota</taxon>
        <taxon>Fungi</taxon>
        <taxon>Dikarya</taxon>
        <taxon>Ascomycota</taxon>
        <taxon>Saccharomycotina</taxon>
        <taxon>Lipomycetes</taxon>
        <taxon>Lipomycetales</taxon>
        <taxon>Lipomycetaceae</taxon>
        <taxon>Myxozyma</taxon>
    </lineage>
</organism>